<name>A0A7W7W1U3_9ACTN</name>
<dbReference type="EMBL" id="JACHJT010000001">
    <property type="protein sequence ID" value="MBB4931347.1"/>
    <property type="molecule type" value="Genomic_DNA"/>
</dbReference>
<dbReference type="AlphaFoldDB" id="A0A7W7W1U3"/>
<protein>
    <submittedName>
        <fullName evidence="1">Uncharacterized protein</fullName>
    </submittedName>
</protein>
<accession>A0A7W7W1U3</accession>
<gene>
    <name evidence="1" type="ORF">F4561_002167</name>
</gene>
<proteinExistence type="predicted"/>
<comment type="caution">
    <text evidence="1">The sequence shown here is derived from an EMBL/GenBank/DDBJ whole genome shotgun (WGS) entry which is preliminary data.</text>
</comment>
<dbReference type="Proteomes" id="UP000523007">
    <property type="component" value="Unassembled WGS sequence"/>
</dbReference>
<dbReference type="RefSeq" id="WP_281384067.1">
    <property type="nucleotide sequence ID" value="NZ_JACHJT010000001.1"/>
</dbReference>
<sequence>MSTREVPTSASRSCECGWWTRVSGPNAEARADQELANHTCR</sequence>
<organism evidence="1 2">
    <name type="scientific">Lipingzhangella halophila</name>
    <dbReference type="NCBI Taxonomy" id="1783352"/>
    <lineage>
        <taxon>Bacteria</taxon>
        <taxon>Bacillati</taxon>
        <taxon>Actinomycetota</taxon>
        <taxon>Actinomycetes</taxon>
        <taxon>Streptosporangiales</taxon>
        <taxon>Nocardiopsidaceae</taxon>
        <taxon>Lipingzhangella</taxon>
    </lineage>
</organism>
<keyword evidence="2" id="KW-1185">Reference proteome</keyword>
<evidence type="ECO:0000313" key="1">
    <source>
        <dbReference type="EMBL" id="MBB4931347.1"/>
    </source>
</evidence>
<reference evidence="1 2" key="1">
    <citation type="submission" date="2020-08" db="EMBL/GenBank/DDBJ databases">
        <title>Sequencing the genomes of 1000 actinobacteria strains.</title>
        <authorList>
            <person name="Klenk H.-P."/>
        </authorList>
    </citation>
    <scope>NUCLEOTIDE SEQUENCE [LARGE SCALE GENOMIC DNA]</scope>
    <source>
        <strain evidence="1 2">DSM 102030</strain>
    </source>
</reference>
<evidence type="ECO:0000313" key="2">
    <source>
        <dbReference type="Proteomes" id="UP000523007"/>
    </source>
</evidence>